<keyword evidence="2" id="KW-1185">Reference proteome</keyword>
<evidence type="ECO:0000313" key="2">
    <source>
        <dbReference type="Proteomes" id="UP000219338"/>
    </source>
</evidence>
<accession>A0A284RYV2</accession>
<dbReference type="EMBL" id="FUEG01000021">
    <property type="protein sequence ID" value="SJL13917.1"/>
    <property type="molecule type" value="Genomic_DNA"/>
</dbReference>
<protein>
    <submittedName>
        <fullName evidence="1">Uncharacterized protein</fullName>
    </submittedName>
</protein>
<dbReference type="AlphaFoldDB" id="A0A284RYV2"/>
<evidence type="ECO:0000313" key="1">
    <source>
        <dbReference type="EMBL" id="SJL13917.1"/>
    </source>
</evidence>
<name>A0A284RYV2_ARMOS</name>
<sequence length="57" mass="6401">MEFHVSDAVAYIAETLIIWDYLISIDDEVGTDRPLSYAANEPLLGRIVLGMFRSLVT</sequence>
<proteinExistence type="predicted"/>
<gene>
    <name evidence="1" type="ORF">ARMOST_17367</name>
</gene>
<dbReference type="OrthoDB" id="10475896at2759"/>
<organism evidence="1 2">
    <name type="scientific">Armillaria ostoyae</name>
    <name type="common">Armillaria root rot fungus</name>
    <dbReference type="NCBI Taxonomy" id="47428"/>
    <lineage>
        <taxon>Eukaryota</taxon>
        <taxon>Fungi</taxon>
        <taxon>Dikarya</taxon>
        <taxon>Basidiomycota</taxon>
        <taxon>Agaricomycotina</taxon>
        <taxon>Agaricomycetes</taxon>
        <taxon>Agaricomycetidae</taxon>
        <taxon>Agaricales</taxon>
        <taxon>Marasmiineae</taxon>
        <taxon>Physalacriaceae</taxon>
        <taxon>Armillaria</taxon>
    </lineage>
</organism>
<dbReference type="Proteomes" id="UP000219338">
    <property type="component" value="Unassembled WGS sequence"/>
</dbReference>
<reference evidence="2" key="1">
    <citation type="journal article" date="2017" name="Nat. Ecol. Evol.">
        <title>Genome expansion and lineage-specific genetic innovations in the forest pathogenic fungi Armillaria.</title>
        <authorList>
            <person name="Sipos G."/>
            <person name="Prasanna A.N."/>
            <person name="Walter M.C."/>
            <person name="O'Connor E."/>
            <person name="Balint B."/>
            <person name="Krizsan K."/>
            <person name="Kiss B."/>
            <person name="Hess J."/>
            <person name="Varga T."/>
            <person name="Slot J."/>
            <person name="Riley R."/>
            <person name="Boka B."/>
            <person name="Rigling D."/>
            <person name="Barry K."/>
            <person name="Lee J."/>
            <person name="Mihaltcheva S."/>
            <person name="LaButti K."/>
            <person name="Lipzen A."/>
            <person name="Waldron R."/>
            <person name="Moloney N.M."/>
            <person name="Sperisen C."/>
            <person name="Kredics L."/>
            <person name="Vagvoelgyi C."/>
            <person name="Patrignani A."/>
            <person name="Fitzpatrick D."/>
            <person name="Nagy I."/>
            <person name="Doyle S."/>
            <person name="Anderson J.B."/>
            <person name="Grigoriev I.V."/>
            <person name="Gueldener U."/>
            <person name="Muensterkoetter M."/>
            <person name="Nagy L.G."/>
        </authorList>
    </citation>
    <scope>NUCLEOTIDE SEQUENCE [LARGE SCALE GENOMIC DNA]</scope>
    <source>
        <strain evidence="2">C18/9</strain>
    </source>
</reference>